<evidence type="ECO:0000313" key="3">
    <source>
        <dbReference type="Proteomes" id="UP000627166"/>
    </source>
</evidence>
<feature type="transmembrane region" description="Helical" evidence="1">
    <location>
        <begin position="21"/>
        <end position="41"/>
    </location>
</feature>
<dbReference type="Proteomes" id="UP000627166">
    <property type="component" value="Unassembled WGS sequence"/>
</dbReference>
<proteinExistence type="predicted"/>
<sequence>MNNEFLYELQENILDKKALYLLYEFFFIITFSITVENIILFIDVFRFILADTALVFLFLIYFKCKDYRDKKKNRIIINKIIFFVILNLSCIYVFIKDLKYIL</sequence>
<protein>
    <submittedName>
        <fullName evidence="2">Uncharacterized protein</fullName>
    </submittedName>
</protein>
<gene>
    <name evidence="2" type="ORF">H9637_13655</name>
</gene>
<keyword evidence="1" id="KW-1133">Transmembrane helix</keyword>
<keyword evidence="1" id="KW-0812">Transmembrane</keyword>
<keyword evidence="1" id="KW-0472">Membrane</keyword>
<comment type="caution">
    <text evidence="2">The sequence shown here is derived from an EMBL/GenBank/DDBJ whole genome shotgun (WGS) entry which is preliminary data.</text>
</comment>
<name>A0ABR8YUX1_9CLOT</name>
<evidence type="ECO:0000256" key="1">
    <source>
        <dbReference type="SAM" id="Phobius"/>
    </source>
</evidence>
<accession>A0ABR8YUX1</accession>
<reference evidence="2 3" key="1">
    <citation type="submission" date="2020-08" db="EMBL/GenBank/DDBJ databases">
        <title>A Genomic Blueprint of the Chicken Gut Microbiome.</title>
        <authorList>
            <person name="Gilroy R."/>
            <person name="Ravi A."/>
            <person name="Getino M."/>
            <person name="Pursley I."/>
            <person name="Horton D.L."/>
            <person name="Alikhan N.-F."/>
            <person name="Baker D."/>
            <person name="Gharbi K."/>
            <person name="Hall N."/>
            <person name="Watson M."/>
            <person name="Adriaenssens E.M."/>
            <person name="Foster-Nyarko E."/>
            <person name="Jarju S."/>
            <person name="Secka A."/>
            <person name="Antonio M."/>
            <person name="Oren A."/>
            <person name="Chaudhuri R."/>
            <person name="La Ragione R.M."/>
            <person name="Hildebrand F."/>
            <person name="Pallen M.J."/>
        </authorList>
    </citation>
    <scope>NUCLEOTIDE SEQUENCE [LARGE SCALE GENOMIC DNA]</scope>
    <source>
        <strain evidence="2 3">N37</strain>
    </source>
</reference>
<feature type="transmembrane region" description="Helical" evidence="1">
    <location>
        <begin position="47"/>
        <end position="64"/>
    </location>
</feature>
<keyword evidence="3" id="KW-1185">Reference proteome</keyword>
<evidence type="ECO:0000313" key="2">
    <source>
        <dbReference type="EMBL" id="MBD8048067.1"/>
    </source>
</evidence>
<organism evidence="2 3">
    <name type="scientific">Clostridium faecium</name>
    <dbReference type="NCBI Taxonomy" id="2762223"/>
    <lineage>
        <taxon>Bacteria</taxon>
        <taxon>Bacillati</taxon>
        <taxon>Bacillota</taxon>
        <taxon>Clostridia</taxon>
        <taxon>Eubacteriales</taxon>
        <taxon>Clostridiaceae</taxon>
        <taxon>Clostridium</taxon>
    </lineage>
</organism>
<dbReference type="RefSeq" id="WP_191741024.1">
    <property type="nucleotide sequence ID" value="NZ_JACSQB010000111.1"/>
</dbReference>
<feature type="transmembrane region" description="Helical" evidence="1">
    <location>
        <begin position="76"/>
        <end position="95"/>
    </location>
</feature>
<dbReference type="EMBL" id="JACSQB010000111">
    <property type="protein sequence ID" value="MBD8048067.1"/>
    <property type="molecule type" value="Genomic_DNA"/>
</dbReference>